<dbReference type="PANTHER" id="PTHR32089">
    <property type="entry name" value="METHYL-ACCEPTING CHEMOTAXIS PROTEIN MCPB"/>
    <property type="match status" value="1"/>
</dbReference>
<feature type="domain" description="HAMP" evidence="7">
    <location>
        <begin position="246"/>
        <end position="297"/>
    </location>
</feature>
<evidence type="ECO:0000256" key="3">
    <source>
        <dbReference type="ARBA" id="ARBA00029447"/>
    </source>
</evidence>
<gene>
    <name evidence="8" type="ORF">Cflav_PD6443</name>
</gene>
<dbReference type="Gene3D" id="1.10.287.950">
    <property type="entry name" value="Methyl-accepting chemotaxis protein"/>
    <property type="match status" value="1"/>
</dbReference>
<dbReference type="GO" id="GO:0007165">
    <property type="term" value="P:signal transduction"/>
    <property type="evidence" value="ECO:0007669"/>
    <property type="project" value="UniProtKB-KW"/>
</dbReference>
<dbReference type="PROSITE" id="PS50111">
    <property type="entry name" value="CHEMOTAXIS_TRANSDUC_2"/>
    <property type="match status" value="1"/>
</dbReference>
<accession>B9XDM2</accession>
<dbReference type="Proteomes" id="UP000003688">
    <property type="component" value="Unassembled WGS sequence"/>
</dbReference>
<sequence precursor="true">MKSKTSTQTTNLAQEKALGGGLYLLLGISLALGIGAATFTLYQFRHANQVYSRMIKEDVARLDEARRMQVNFQKQIFEWKNVLLHGHKSEDYLAYTKSFFANEKAVKDAGVGLLKAEEPGSPVAEALKKFTEAHRQVAERYRQALDFYNAHEQDGIAADATFENINRPPMLMLDEAVKAYSNRLISESATQMDTASKSQVFVIIILLAVCGAGILLFNYLAKFVRNFNALIHSQLSAKAEIETHNQRLQEQIRDLLRIVADASDGDLTVRAAVTEGAMGNVADAVNLMLENVGGLLKEVQAAAGRVATSANDIQISSEQLSEGSVKQSGEIINTTSAVQEMAANIESVSNNAAAAAETAHRAREAAEVGAKAVQQVMEGMDRIRQNVQAGAKKIKRLGERSMEISTIVNTIGQISAQTDMLALNAAIEAARAGENGRGFTVVAEEVRKLAERTAAATKEIEKLIAGIQAETNESVSVMEQQTAEVEAESRVVESTGGELSRIHESSIQSSELIREIDQAAKQQVRGAVGVVKAMETVSAIAQQAQAGASQTKLATESLAALSSELLESLSKFKIATNGSN</sequence>
<evidence type="ECO:0000256" key="1">
    <source>
        <dbReference type="ARBA" id="ARBA00004370"/>
    </source>
</evidence>
<dbReference type="FunFam" id="1.10.287.950:FF:000001">
    <property type="entry name" value="Methyl-accepting chemotaxis sensory transducer"/>
    <property type="match status" value="1"/>
</dbReference>
<evidence type="ECO:0000313" key="8">
    <source>
        <dbReference type="EMBL" id="EEF62168.1"/>
    </source>
</evidence>
<comment type="caution">
    <text evidence="8">The sequence shown here is derived from an EMBL/GenBank/DDBJ whole genome shotgun (WGS) entry which is preliminary data.</text>
</comment>
<feature type="domain" description="Methyl-accepting transducer" evidence="6">
    <location>
        <begin position="302"/>
        <end position="538"/>
    </location>
</feature>
<dbReference type="SMART" id="SM00283">
    <property type="entry name" value="MA"/>
    <property type="match status" value="1"/>
</dbReference>
<dbReference type="GO" id="GO:0016020">
    <property type="term" value="C:membrane"/>
    <property type="evidence" value="ECO:0007669"/>
    <property type="project" value="UniProtKB-SubCell"/>
</dbReference>
<keyword evidence="2 4" id="KW-0807">Transducer</keyword>
<proteinExistence type="inferred from homology"/>
<keyword evidence="5" id="KW-0812">Transmembrane</keyword>
<evidence type="ECO:0000256" key="4">
    <source>
        <dbReference type="PROSITE-ProRule" id="PRU00284"/>
    </source>
</evidence>
<keyword evidence="5" id="KW-1133">Transmembrane helix</keyword>
<dbReference type="STRING" id="320771.Cflav_PD6443"/>
<dbReference type="OrthoDB" id="2489132at2"/>
<evidence type="ECO:0000259" key="6">
    <source>
        <dbReference type="PROSITE" id="PS50111"/>
    </source>
</evidence>
<evidence type="ECO:0000256" key="2">
    <source>
        <dbReference type="ARBA" id="ARBA00023224"/>
    </source>
</evidence>
<dbReference type="PROSITE" id="PS50885">
    <property type="entry name" value="HAMP"/>
    <property type="match status" value="1"/>
</dbReference>
<dbReference type="InterPro" id="IPR004089">
    <property type="entry name" value="MCPsignal_dom"/>
</dbReference>
<comment type="similarity">
    <text evidence="3">Belongs to the methyl-accepting chemotaxis (MCP) protein family.</text>
</comment>
<dbReference type="EMBL" id="ABOX02000006">
    <property type="protein sequence ID" value="EEF62168.1"/>
    <property type="molecule type" value="Genomic_DNA"/>
</dbReference>
<dbReference type="SMART" id="SM00304">
    <property type="entry name" value="HAMP"/>
    <property type="match status" value="1"/>
</dbReference>
<feature type="transmembrane region" description="Helical" evidence="5">
    <location>
        <begin position="200"/>
        <end position="221"/>
    </location>
</feature>
<evidence type="ECO:0000259" key="7">
    <source>
        <dbReference type="PROSITE" id="PS50885"/>
    </source>
</evidence>
<dbReference type="GO" id="GO:0006935">
    <property type="term" value="P:chemotaxis"/>
    <property type="evidence" value="ECO:0007669"/>
    <property type="project" value="UniProtKB-ARBA"/>
</dbReference>
<reference evidence="8 9" key="1">
    <citation type="journal article" date="2011" name="J. Bacteriol.">
        <title>Genome sequence of 'Pedosphaera parvula' Ellin514, an aerobic Verrucomicrobial isolate from pasture soil.</title>
        <authorList>
            <person name="Kant R."/>
            <person name="van Passel M.W."/>
            <person name="Sangwan P."/>
            <person name="Palva A."/>
            <person name="Lucas S."/>
            <person name="Copeland A."/>
            <person name="Lapidus A."/>
            <person name="Glavina Del Rio T."/>
            <person name="Dalin E."/>
            <person name="Tice H."/>
            <person name="Bruce D."/>
            <person name="Goodwin L."/>
            <person name="Pitluck S."/>
            <person name="Chertkov O."/>
            <person name="Larimer F.W."/>
            <person name="Land M.L."/>
            <person name="Hauser L."/>
            <person name="Brettin T.S."/>
            <person name="Detter J.C."/>
            <person name="Han S."/>
            <person name="de Vos W.M."/>
            <person name="Janssen P.H."/>
            <person name="Smidt H."/>
        </authorList>
    </citation>
    <scope>NUCLEOTIDE SEQUENCE [LARGE SCALE GENOMIC DNA]</scope>
    <source>
        <strain evidence="8 9">Ellin514</strain>
    </source>
</reference>
<dbReference type="PANTHER" id="PTHR32089:SF112">
    <property type="entry name" value="LYSOZYME-LIKE PROTEIN-RELATED"/>
    <property type="match status" value="1"/>
</dbReference>
<dbReference type="CDD" id="cd11386">
    <property type="entry name" value="MCP_signal"/>
    <property type="match status" value="1"/>
</dbReference>
<feature type="transmembrane region" description="Helical" evidence="5">
    <location>
        <begin position="20"/>
        <end position="44"/>
    </location>
</feature>
<organism evidence="8 9">
    <name type="scientific">Pedosphaera parvula (strain Ellin514)</name>
    <dbReference type="NCBI Taxonomy" id="320771"/>
    <lineage>
        <taxon>Bacteria</taxon>
        <taxon>Pseudomonadati</taxon>
        <taxon>Verrucomicrobiota</taxon>
        <taxon>Pedosphaerae</taxon>
        <taxon>Pedosphaerales</taxon>
        <taxon>Pedosphaeraceae</taxon>
        <taxon>Pedosphaera</taxon>
    </lineage>
</organism>
<evidence type="ECO:0000256" key="5">
    <source>
        <dbReference type="SAM" id="Phobius"/>
    </source>
</evidence>
<comment type="subcellular location">
    <subcellularLocation>
        <location evidence="1">Membrane</location>
    </subcellularLocation>
</comment>
<evidence type="ECO:0000313" key="9">
    <source>
        <dbReference type="Proteomes" id="UP000003688"/>
    </source>
</evidence>
<dbReference type="AlphaFoldDB" id="B9XDM2"/>
<dbReference type="RefSeq" id="WP_007413920.1">
    <property type="nucleotide sequence ID" value="NZ_ABOX02000006.1"/>
</dbReference>
<keyword evidence="9" id="KW-1185">Reference proteome</keyword>
<dbReference type="InterPro" id="IPR003660">
    <property type="entry name" value="HAMP_dom"/>
</dbReference>
<keyword evidence="5" id="KW-0472">Membrane</keyword>
<dbReference type="SUPFAM" id="SSF58104">
    <property type="entry name" value="Methyl-accepting chemotaxis protein (MCP) signaling domain"/>
    <property type="match status" value="1"/>
</dbReference>
<name>B9XDM2_PEDPL</name>
<dbReference type="Pfam" id="PF00015">
    <property type="entry name" value="MCPsignal"/>
    <property type="match status" value="1"/>
</dbReference>
<protein>
    <submittedName>
        <fullName evidence="8">Methyl-accepting chemotaxis sensory transducer</fullName>
    </submittedName>
</protein>